<keyword evidence="8" id="KW-1185">Reference proteome</keyword>
<evidence type="ECO:0000256" key="3">
    <source>
        <dbReference type="ARBA" id="ARBA00023125"/>
    </source>
</evidence>
<dbReference type="PANTHER" id="PTHR34719:SF2">
    <property type="entry name" value="NICKEL-RESPONSIVE REGULATOR"/>
    <property type="match status" value="1"/>
</dbReference>
<evidence type="ECO:0000256" key="4">
    <source>
        <dbReference type="ARBA" id="ARBA00023163"/>
    </source>
</evidence>
<dbReference type="Pfam" id="PF08753">
    <property type="entry name" value="NikR_C"/>
    <property type="match status" value="1"/>
</dbReference>
<reference evidence="7 8" key="1">
    <citation type="submission" date="2017-02" db="EMBL/GenBank/DDBJ databases">
        <title>Natronthermophilus aegyptiacus gen. nov.,sp. nov., an aerobic, extremely halophilic alkalithermophilic archaeon isolated from the athalassohaline Wadi An Natrun, Egypt.</title>
        <authorList>
            <person name="Zhao B."/>
        </authorList>
    </citation>
    <scope>NUCLEOTIDE SEQUENCE [LARGE SCALE GENOMIC DNA]</scope>
    <source>
        <strain evidence="7 8">CGMCC 1.3597</strain>
    </source>
</reference>
<keyword evidence="4" id="KW-0804">Transcription</keyword>
<dbReference type="Gene3D" id="1.10.1220.10">
    <property type="entry name" value="Met repressor-like"/>
    <property type="match status" value="1"/>
</dbReference>
<dbReference type="Proteomes" id="UP000196084">
    <property type="component" value="Unassembled WGS sequence"/>
</dbReference>
<dbReference type="RefSeq" id="WP_087714281.1">
    <property type="nucleotide sequence ID" value="NZ_MWPH01000001.1"/>
</dbReference>
<dbReference type="SUPFAM" id="SSF55021">
    <property type="entry name" value="ACT-like"/>
    <property type="match status" value="1"/>
</dbReference>
<dbReference type="EMBL" id="MWPH01000001">
    <property type="protein sequence ID" value="OVE86410.1"/>
    <property type="molecule type" value="Genomic_DNA"/>
</dbReference>
<feature type="domain" description="Transcription factor NikR nickel binding C-terminal" evidence="6">
    <location>
        <begin position="55"/>
        <end position="125"/>
    </location>
</feature>
<dbReference type="CDD" id="cd22231">
    <property type="entry name" value="RHH_NikR_HicB-like"/>
    <property type="match status" value="1"/>
</dbReference>
<evidence type="ECO:0000259" key="5">
    <source>
        <dbReference type="Pfam" id="PF01402"/>
    </source>
</evidence>
<dbReference type="OrthoDB" id="25654at2157"/>
<evidence type="ECO:0000259" key="6">
    <source>
        <dbReference type="Pfam" id="PF08753"/>
    </source>
</evidence>
<proteinExistence type="inferred from homology"/>
<comment type="caution">
    <text evidence="7">The sequence shown here is derived from an EMBL/GenBank/DDBJ whole genome shotgun (WGS) entry which is preliminary data.</text>
</comment>
<dbReference type="Gene3D" id="3.30.70.1150">
    <property type="entry name" value="ACT-like. Chain A, domain 2"/>
    <property type="match status" value="1"/>
</dbReference>
<dbReference type="GO" id="GO:0006355">
    <property type="term" value="P:regulation of DNA-templated transcription"/>
    <property type="evidence" value="ECO:0007669"/>
    <property type="project" value="InterPro"/>
</dbReference>
<accession>A0A202EE52</accession>
<evidence type="ECO:0000313" key="7">
    <source>
        <dbReference type="EMBL" id="OVE86410.1"/>
    </source>
</evidence>
<dbReference type="AlphaFoldDB" id="A0A202EE52"/>
<dbReference type="InterPro" id="IPR045865">
    <property type="entry name" value="ACT-like_dom_sf"/>
</dbReference>
<sequence length="147" mass="16774">MRTSLNIPEEMIAEFDQTWQAEGLDSRSRALREAIQEYVESHHSLEQAHGTVAATLVFDYVHDEIIETLHEIQHEYQAVIDTTCHVHHGEWCLESVFCHGDAAEIRSLVYQLKDFDAVGRVSVTLLRVESEHTAQDDSHHSSHDGNK</sequence>
<evidence type="ECO:0000256" key="1">
    <source>
        <dbReference type="ARBA" id="ARBA00008478"/>
    </source>
</evidence>
<protein>
    <submittedName>
        <fullName evidence="7">CopG family transcriptional regulator</fullName>
    </submittedName>
</protein>
<evidence type="ECO:0000313" key="8">
    <source>
        <dbReference type="Proteomes" id="UP000196084"/>
    </source>
</evidence>
<keyword evidence="3" id="KW-0238">DNA-binding</keyword>
<dbReference type="InterPro" id="IPR013321">
    <property type="entry name" value="Arc_rbn_hlx_hlx"/>
</dbReference>
<name>A0A202EE52_9EURY</name>
<gene>
    <name evidence="7" type="ORF">B2G88_02600</name>
</gene>
<dbReference type="InterPro" id="IPR027271">
    <property type="entry name" value="Acetolactate_synth/TF_NikR_C"/>
</dbReference>
<dbReference type="PANTHER" id="PTHR34719">
    <property type="entry name" value="NICKEL-RESPONSIVE REGULATOR"/>
    <property type="match status" value="1"/>
</dbReference>
<dbReference type="InterPro" id="IPR010985">
    <property type="entry name" value="Ribbon_hlx_hlx"/>
</dbReference>
<keyword evidence="2" id="KW-0805">Transcription regulation</keyword>
<dbReference type="SUPFAM" id="SSF47598">
    <property type="entry name" value="Ribbon-helix-helix"/>
    <property type="match status" value="1"/>
</dbReference>
<dbReference type="InterPro" id="IPR002145">
    <property type="entry name" value="CopG"/>
</dbReference>
<dbReference type="Pfam" id="PF01402">
    <property type="entry name" value="RHH_1"/>
    <property type="match status" value="1"/>
</dbReference>
<comment type="similarity">
    <text evidence="1">Belongs to the transcriptional regulatory CopG/NikR family.</text>
</comment>
<dbReference type="InterPro" id="IPR014864">
    <property type="entry name" value="TF_NikR_Ni-bd_C"/>
</dbReference>
<organism evidence="7 8">
    <name type="scientific">Natronolimnobius baerhuensis</name>
    <dbReference type="NCBI Taxonomy" id="253108"/>
    <lineage>
        <taxon>Archaea</taxon>
        <taxon>Methanobacteriati</taxon>
        <taxon>Methanobacteriota</taxon>
        <taxon>Stenosarchaea group</taxon>
        <taxon>Halobacteria</taxon>
        <taxon>Halobacteriales</taxon>
        <taxon>Natrialbaceae</taxon>
        <taxon>Natronolimnobius</taxon>
    </lineage>
</organism>
<dbReference type="InterPro" id="IPR050192">
    <property type="entry name" value="CopG/NikR_regulator"/>
</dbReference>
<evidence type="ECO:0000256" key="2">
    <source>
        <dbReference type="ARBA" id="ARBA00023015"/>
    </source>
</evidence>
<feature type="domain" description="Ribbon-helix-helix protein CopG" evidence="5">
    <location>
        <begin position="1"/>
        <end position="40"/>
    </location>
</feature>
<dbReference type="GO" id="GO:0003677">
    <property type="term" value="F:DNA binding"/>
    <property type="evidence" value="ECO:0007669"/>
    <property type="project" value="UniProtKB-KW"/>
</dbReference>